<sequence>MAASSADCNWPRVSFKWLGDEQGHFSLATNTVLQGALPLRAAHRWDPWLPFPLSLPHALVHTHIHMHTHAQSHI</sequence>
<dbReference type="AlphaFoldDB" id="A0A0E9RKP8"/>
<accession>A0A0E9RKP8</accession>
<proteinExistence type="predicted"/>
<protein>
    <submittedName>
        <fullName evidence="1">Uncharacterized protein</fullName>
    </submittedName>
</protein>
<organism evidence="1">
    <name type="scientific">Anguilla anguilla</name>
    <name type="common">European freshwater eel</name>
    <name type="synonym">Muraena anguilla</name>
    <dbReference type="NCBI Taxonomy" id="7936"/>
    <lineage>
        <taxon>Eukaryota</taxon>
        <taxon>Metazoa</taxon>
        <taxon>Chordata</taxon>
        <taxon>Craniata</taxon>
        <taxon>Vertebrata</taxon>
        <taxon>Euteleostomi</taxon>
        <taxon>Actinopterygii</taxon>
        <taxon>Neopterygii</taxon>
        <taxon>Teleostei</taxon>
        <taxon>Anguilliformes</taxon>
        <taxon>Anguillidae</taxon>
        <taxon>Anguilla</taxon>
    </lineage>
</organism>
<name>A0A0E9RKP8_ANGAN</name>
<dbReference type="EMBL" id="GBXM01078893">
    <property type="protein sequence ID" value="JAH29684.1"/>
    <property type="molecule type" value="Transcribed_RNA"/>
</dbReference>
<reference evidence="1" key="2">
    <citation type="journal article" date="2015" name="Fish Shellfish Immunol.">
        <title>Early steps in the European eel (Anguilla anguilla)-Vibrio vulnificus interaction in the gills: Role of the RtxA13 toxin.</title>
        <authorList>
            <person name="Callol A."/>
            <person name="Pajuelo D."/>
            <person name="Ebbesson L."/>
            <person name="Teles M."/>
            <person name="MacKenzie S."/>
            <person name="Amaro C."/>
        </authorList>
    </citation>
    <scope>NUCLEOTIDE SEQUENCE</scope>
</reference>
<reference evidence="1" key="1">
    <citation type="submission" date="2014-11" db="EMBL/GenBank/DDBJ databases">
        <authorList>
            <person name="Amaro Gonzalez C."/>
        </authorList>
    </citation>
    <scope>NUCLEOTIDE SEQUENCE</scope>
</reference>
<evidence type="ECO:0000313" key="1">
    <source>
        <dbReference type="EMBL" id="JAH29684.1"/>
    </source>
</evidence>